<dbReference type="Proteomes" id="UP000295662">
    <property type="component" value="Unassembled WGS sequence"/>
</dbReference>
<dbReference type="InterPro" id="IPR058647">
    <property type="entry name" value="BSH_CzcB-like"/>
</dbReference>
<gene>
    <name evidence="6" type="ORF">EI77_01373</name>
</gene>
<dbReference type="PANTHER" id="PTHR30469">
    <property type="entry name" value="MULTIDRUG RESISTANCE PROTEIN MDTA"/>
    <property type="match status" value="1"/>
</dbReference>
<organism evidence="6 7">
    <name type="scientific">Prosthecobacter fusiformis</name>
    <dbReference type="NCBI Taxonomy" id="48464"/>
    <lineage>
        <taxon>Bacteria</taxon>
        <taxon>Pseudomonadati</taxon>
        <taxon>Verrucomicrobiota</taxon>
        <taxon>Verrucomicrobiia</taxon>
        <taxon>Verrucomicrobiales</taxon>
        <taxon>Verrucomicrobiaceae</taxon>
        <taxon>Prosthecobacter</taxon>
    </lineage>
</organism>
<evidence type="ECO:0000256" key="3">
    <source>
        <dbReference type="SAM" id="SignalP"/>
    </source>
</evidence>
<comment type="similarity">
    <text evidence="1">Belongs to the membrane fusion protein (MFP) (TC 8.A.1) family.</text>
</comment>
<keyword evidence="3" id="KW-0732">Signal</keyword>
<feature type="signal peptide" evidence="3">
    <location>
        <begin position="1"/>
        <end position="23"/>
    </location>
</feature>
<dbReference type="AlphaFoldDB" id="A0A4R7S6S5"/>
<reference evidence="6 7" key="1">
    <citation type="submission" date="2019-03" db="EMBL/GenBank/DDBJ databases">
        <title>Genomic Encyclopedia of Archaeal and Bacterial Type Strains, Phase II (KMG-II): from individual species to whole genera.</title>
        <authorList>
            <person name="Goeker M."/>
        </authorList>
    </citation>
    <scope>NUCLEOTIDE SEQUENCE [LARGE SCALE GENOMIC DNA]</scope>
    <source>
        <strain evidence="6 7">ATCC 25309</strain>
    </source>
</reference>
<comment type="caution">
    <text evidence="6">The sequence shown here is derived from an EMBL/GenBank/DDBJ whole genome shotgun (WGS) entry which is preliminary data.</text>
</comment>
<dbReference type="InterPro" id="IPR006143">
    <property type="entry name" value="RND_pump_MFP"/>
</dbReference>
<evidence type="ECO:0000259" key="5">
    <source>
        <dbReference type="Pfam" id="PF25973"/>
    </source>
</evidence>
<evidence type="ECO:0000313" key="6">
    <source>
        <dbReference type="EMBL" id="TDU72907.1"/>
    </source>
</evidence>
<feature type="domain" description="CzcB-like barrel-sandwich hybrid" evidence="5">
    <location>
        <begin position="67"/>
        <end position="207"/>
    </location>
</feature>
<dbReference type="RefSeq" id="WP_133794020.1">
    <property type="nucleotide sequence ID" value="NZ_SOCA01000002.1"/>
</dbReference>
<dbReference type="NCBIfam" id="TIGR01730">
    <property type="entry name" value="RND_mfp"/>
    <property type="match status" value="1"/>
</dbReference>
<dbReference type="EMBL" id="SOCA01000002">
    <property type="protein sequence ID" value="TDU72907.1"/>
    <property type="molecule type" value="Genomic_DNA"/>
</dbReference>
<dbReference type="Gene3D" id="2.40.420.20">
    <property type="match status" value="1"/>
</dbReference>
<feature type="domain" description="CusB-like beta-barrel" evidence="4">
    <location>
        <begin position="213"/>
        <end position="285"/>
    </location>
</feature>
<dbReference type="Gene3D" id="2.40.50.100">
    <property type="match status" value="1"/>
</dbReference>
<accession>A0A4R7S6S5</accession>
<dbReference type="InterPro" id="IPR058792">
    <property type="entry name" value="Beta-barrel_RND_2"/>
</dbReference>
<feature type="region of interest" description="Disordered" evidence="2">
    <location>
        <begin position="26"/>
        <end position="47"/>
    </location>
</feature>
<dbReference type="SUPFAM" id="SSF111369">
    <property type="entry name" value="HlyD-like secretion proteins"/>
    <property type="match status" value="1"/>
</dbReference>
<protein>
    <submittedName>
        <fullName evidence="6">RND family efflux transporter MFP subunit</fullName>
    </submittedName>
</protein>
<dbReference type="Gene3D" id="1.10.287.470">
    <property type="entry name" value="Helix hairpin bin"/>
    <property type="match status" value="1"/>
</dbReference>
<evidence type="ECO:0000256" key="2">
    <source>
        <dbReference type="SAM" id="MobiDB-lite"/>
    </source>
</evidence>
<evidence type="ECO:0000313" key="7">
    <source>
        <dbReference type="Proteomes" id="UP000295662"/>
    </source>
</evidence>
<proteinExistence type="inferred from homology"/>
<feature type="chain" id="PRO_5020913987" evidence="3">
    <location>
        <begin position="24"/>
        <end position="363"/>
    </location>
</feature>
<dbReference type="Gene3D" id="2.40.30.170">
    <property type="match status" value="1"/>
</dbReference>
<dbReference type="Pfam" id="PF25954">
    <property type="entry name" value="Beta-barrel_RND_2"/>
    <property type="match status" value="1"/>
</dbReference>
<keyword evidence="7" id="KW-1185">Reference proteome</keyword>
<evidence type="ECO:0000256" key="1">
    <source>
        <dbReference type="ARBA" id="ARBA00009477"/>
    </source>
</evidence>
<name>A0A4R7S6S5_9BACT</name>
<evidence type="ECO:0000259" key="4">
    <source>
        <dbReference type="Pfam" id="PF25954"/>
    </source>
</evidence>
<dbReference type="PROSITE" id="PS51257">
    <property type="entry name" value="PROKAR_LIPOPROTEIN"/>
    <property type="match status" value="1"/>
</dbReference>
<dbReference type="GO" id="GO:1990281">
    <property type="term" value="C:efflux pump complex"/>
    <property type="evidence" value="ECO:0007669"/>
    <property type="project" value="TreeGrafter"/>
</dbReference>
<dbReference type="OrthoDB" id="9810430at2"/>
<dbReference type="FunFam" id="2.40.30.170:FF:000010">
    <property type="entry name" value="Efflux RND transporter periplasmic adaptor subunit"/>
    <property type="match status" value="1"/>
</dbReference>
<sequence length="363" mass="38863">MKRTSLILLLAAAYWLVSCQKAAPDPAADAVPKAAPPPVKGSTATAQEHTFPRFLRVTGQLTGQHDAVVAADSTGRVMTAPVERGSMVKPGDVLATLDDRQARLALDEANASAELAKSRLALAKNEQERNKPLAEKKAVADADYQKLLTEVSAREAELAGAVSRQEQAQKTLDDCVIRAVTGGVVAERMVDPGEYVRVDSAVARVVDQSTMRLVLNVPETEVGGLKIGQTVEFTTAAFAGETFTGKLKFLGAAMREASRDLVIEAAVDNADGKLRAGFFCDARIQMREEKAIAVPSDALRIEGSRRKVFVVIQDSNTLSERLVEVGETREGFTEIRRGVSKDETVLVKPPAEAADGLPFQPAA</sequence>
<dbReference type="Pfam" id="PF25973">
    <property type="entry name" value="BSH_CzcB"/>
    <property type="match status" value="1"/>
</dbReference>
<dbReference type="GO" id="GO:0015562">
    <property type="term" value="F:efflux transmembrane transporter activity"/>
    <property type="evidence" value="ECO:0007669"/>
    <property type="project" value="TreeGrafter"/>
</dbReference>